<keyword evidence="1" id="KW-0472">Membrane</keyword>
<organism evidence="2 3">
    <name type="scientific">Caldimonas mangrovi</name>
    <dbReference type="NCBI Taxonomy" id="2944811"/>
    <lineage>
        <taxon>Bacteria</taxon>
        <taxon>Pseudomonadati</taxon>
        <taxon>Pseudomonadota</taxon>
        <taxon>Betaproteobacteria</taxon>
        <taxon>Burkholderiales</taxon>
        <taxon>Sphaerotilaceae</taxon>
        <taxon>Caldimonas</taxon>
    </lineage>
</organism>
<reference evidence="2" key="1">
    <citation type="submission" date="2022-05" db="EMBL/GenBank/DDBJ databases">
        <title>Schlegelella sp. nov., isolated from mangrove soil.</title>
        <authorList>
            <person name="Liu Y."/>
            <person name="Ge X."/>
            <person name="Liu W."/>
        </authorList>
    </citation>
    <scope>NUCLEOTIDE SEQUENCE</scope>
    <source>
        <strain evidence="2">S2-27</strain>
    </source>
</reference>
<gene>
    <name evidence="2" type="ORF">M8A51_20830</name>
</gene>
<keyword evidence="1" id="KW-1133">Transmembrane helix</keyword>
<evidence type="ECO:0000313" key="2">
    <source>
        <dbReference type="EMBL" id="MCM5681980.1"/>
    </source>
</evidence>
<dbReference type="EMBL" id="JAMKFE010000015">
    <property type="protein sequence ID" value="MCM5681980.1"/>
    <property type="molecule type" value="Genomic_DNA"/>
</dbReference>
<dbReference type="RefSeq" id="WP_251780457.1">
    <property type="nucleotide sequence ID" value="NZ_JAMKFE010000015.1"/>
</dbReference>
<feature type="transmembrane region" description="Helical" evidence="1">
    <location>
        <begin position="133"/>
        <end position="152"/>
    </location>
</feature>
<keyword evidence="1" id="KW-0812">Transmembrane</keyword>
<name>A0ABT0YTA2_9BURK</name>
<proteinExistence type="predicted"/>
<evidence type="ECO:0000256" key="1">
    <source>
        <dbReference type="SAM" id="Phobius"/>
    </source>
</evidence>
<comment type="caution">
    <text evidence="2">The sequence shown here is derived from an EMBL/GenBank/DDBJ whole genome shotgun (WGS) entry which is preliminary data.</text>
</comment>
<dbReference type="Proteomes" id="UP001165541">
    <property type="component" value="Unassembled WGS sequence"/>
</dbReference>
<evidence type="ECO:0000313" key="3">
    <source>
        <dbReference type="Proteomes" id="UP001165541"/>
    </source>
</evidence>
<sequence>MKTWSVSMKDSLVSGGTAGVLSAAVLAWRGRHDTRSAVAPLNATSHIVWGDESLHVDRPTVRHTLTGTLLHAGSAVFWGVLFERLLGRERRQDHFDAVVRSAVKATAAAAVVDLCLVPRRLTPGFERRLSGRSLWLVYGGLAAGLVTGAWLLRRTGR</sequence>
<accession>A0ABT0YTA2</accession>
<protein>
    <submittedName>
        <fullName evidence="2">Uncharacterized protein</fullName>
    </submittedName>
</protein>
<keyword evidence="3" id="KW-1185">Reference proteome</keyword>